<dbReference type="InterPro" id="IPR045867">
    <property type="entry name" value="DNA-dir_RpoC_beta_prime"/>
</dbReference>
<feature type="binding site" evidence="9">
    <location>
        <position position="177"/>
    </location>
    <ligand>
        <name>Zn(2+)</name>
        <dbReference type="ChEBI" id="CHEBI:29105"/>
    </ligand>
</feature>
<comment type="function">
    <text evidence="1 9 10">DNA-dependent RNA polymerase catalyzes the transcription of DNA into RNA using the four ribonucleoside triphosphates as substrates.</text>
</comment>
<comment type="cofactor">
    <cofactor evidence="9">
        <name>Mg(2+)</name>
        <dbReference type="ChEBI" id="CHEBI:18420"/>
    </cofactor>
    <text evidence="9">Binds 1 Mg(2+) ion per subunit.</text>
</comment>
<dbReference type="Pfam" id="PF00623">
    <property type="entry name" value="RNA_pol_Rpb1_2"/>
    <property type="match status" value="2"/>
</dbReference>
<keyword evidence="5 9" id="KW-0808">Transferase</keyword>
<dbReference type="EMBL" id="KT199248">
    <property type="protein sequence ID" value="AMO00874.1"/>
    <property type="molecule type" value="Genomic_DNA"/>
</dbReference>
<evidence type="ECO:0000259" key="11">
    <source>
        <dbReference type="SMART" id="SM00663"/>
    </source>
</evidence>
<dbReference type="RefSeq" id="YP_009238065.1">
    <property type="nucleotide sequence ID" value="NC_029670.1"/>
</dbReference>
<dbReference type="GO" id="GO:0000428">
    <property type="term" value="C:DNA-directed RNA polymerase complex"/>
    <property type="evidence" value="ECO:0007669"/>
    <property type="project" value="UniProtKB-KW"/>
</dbReference>
<dbReference type="Gene3D" id="1.10.40.90">
    <property type="match status" value="1"/>
</dbReference>
<evidence type="ECO:0000256" key="1">
    <source>
        <dbReference type="ARBA" id="ARBA00004026"/>
    </source>
</evidence>
<dbReference type="GO" id="GO:0003677">
    <property type="term" value="F:DNA binding"/>
    <property type="evidence" value="ECO:0007669"/>
    <property type="project" value="UniProtKB-UniRule"/>
</dbReference>
<dbReference type="InterPro" id="IPR044893">
    <property type="entry name" value="RNA_pol_Rpb1_clamp_domain"/>
</dbReference>
<dbReference type="PANTHER" id="PTHR19376:SF54">
    <property type="entry name" value="DNA-DIRECTED RNA POLYMERASE SUBUNIT BETA"/>
    <property type="match status" value="1"/>
</dbReference>
<feature type="binding site" evidence="9">
    <location>
        <position position="1385"/>
    </location>
    <ligand>
        <name>Mg(2+)</name>
        <dbReference type="ChEBI" id="CHEBI:18420"/>
    </ligand>
</feature>
<dbReference type="InterPro" id="IPR042102">
    <property type="entry name" value="RNA_pol_Rpb1_3_sf"/>
</dbReference>
<keyword evidence="4 12" id="KW-0934">Plastid</keyword>
<evidence type="ECO:0000256" key="8">
    <source>
        <dbReference type="ARBA" id="ARBA00048552"/>
    </source>
</evidence>
<dbReference type="Gene3D" id="4.10.860.120">
    <property type="entry name" value="RNA polymerase II, clamp domain"/>
    <property type="match status" value="1"/>
</dbReference>
<keyword evidence="7 9" id="KW-0804">Transcription</keyword>
<dbReference type="GO" id="GO:0000287">
    <property type="term" value="F:magnesium ion binding"/>
    <property type="evidence" value="ECO:0007669"/>
    <property type="project" value="UniProtKB-UniRule"/>
</dbReference>
<dbReference type="SMART" id="SM00663">
    <property type="entry name" value="RPOLA_N"/>
    <property type="match status" value="1"/>
</dbReference>
<dbReference type="EC" id="2.7.7.6" evidence="9"/>
<organism evidence="12">
    <name type="scientific">Neochloris aquatica</name>
    <dbReference type="NCBI Taxonomy" id="3099"/>
    <lineage>
        <taxon>Eukaryota</taxon>
        <taxon>Viridiplantae</taxon>
        <taxon>Chlorophyta</taxon>
        <taxon>core chlorophytes</taxon>
        <taxon>Chlorophyceae</taxon>
        <taxon>CS clade</taxon>
        <taxon>Sphaeropleales</taxon>
        <taxon>Neochloridaceae</taxon>
        <taxon>Neochloris</taxon>
    </lineage>
</organism>
<protein>
    <recommendedName>
        <fullName evidence="9">DNA-directed RNA polymerase subunit beta'</fullName>
        <ecNumber evidence="9">2.7.7.6</ecNumber>
    </recommendedName>
    <alternativeName>
        <fullName evidence="9">PEP</fullName>
    </alternativeName>
    <alternativeName>
        <fullName evidence="9">Plastid-encoded RNA polymerase subunit beta'</fullName>
        <shortName evidence="9">RNA polymerase subunit beta'</shortName>
    </alternativeName>
</protein>
<feature type="binding site" evidence="9">
    <location>
        <position position="207"/>
    </location>
    <ligand>
        <name>Zn(2+)</name>
        <dbReference type="ChEBI" id="CHEBI:29105"/>
    </ligand>
</feature>
<dbReference type="Pfam" id="PF04997">
    <property type="entry name" value="RNA_pol_Rpb1_1"/>
    <property type="match status" value="2"/>
</dbReference>
<sequence length="1594" mass="187893">MYFLLKNLKFLHFQEKNQIQGSVLTYPMKEFLKNPSEKNFTKKLEFKDSFFYTPCFFQSKKQIKNSKNKWFDWTTKQKIGSDSKEDLKTILSDHNLNKLSLKSNPIMKYSKLHEFKLVTINIASPRKIKDWAEKILPNGKRFGEVTNANTLHYKTFKPHKGGLFCERIFGPLKDFQCACGIYSKPTEIESKKILEHKQIKKNFCPNCDVEYTWSVIRRYQLGYIQLVSPVSHVWYLKANPSYLSLLLDFKKSFLESIIYCTASITLENLFKSTEMKLFDISPKNLYSIWQKLIQEEKLIGANNFVFSENNFIIPEKKIFQKILKIQTRLKTLHIFYQSRKNLNEKLKFSDQIFLSKEKLGSIKKEIINNWPLKNFPVFQTKQFLIQLKILKKSLNKNLNNKFTYRDFVFKYKLNYSYCLIDRTWILLSHIKKKPKTNLSKSQIFLSSLIPQLSPKSQFFFILPGVFGNKNTGLSKQGFEKGLQPCGPKNLQSEKYPLLVNSDAEIKKIFVFKLNSFFYIKKLKIYKELNNQIFLKNSFKFFFLAKNYLEFLQIKEKFFSKIIYNFNFYKLRNFNTDNFLIYKNKQKNNSQLLCKHKHRSANIICRQNFTLFVLFATTLFFKKILFQKSQNFSYINFIEFFILKKKNFSNLARIKLFENSLKEYICGFFIKQFKIKTKKLEKMFFSVFLKFKIKNSLSASNEFFSVTGLRLTNKMKKINSILISLKLNFLSCESKIRNPKNLNLSKKLLKFFYLSFKNDLIEKSENFLFEMLLEKQDFKLNSNFLDLISTMSQKNYLKVFKDFFELEIRKKHFFLQKQKAIKFKKFVSFSSSNYHELQQANVQIKRKNKLSFLQVKNSSKISSKSKIHRSDKFETSHNPVLDHFHPDLISKYIPKIYFLKKYLISKTKKQSDAFLKNFSNLNNAFQSGALEAKRSSLKKKEKLFKKFKLKNPLYTISYFHLWSRIKDWKSFIYYSFESPKLKDKYINYYENRNYGKENFSNSDFVSSVNSAIPLPRFHVSQCFPKQSFGSKHKHRSAKVHTFADTSFLPSTTWKRGNVETWKWKEGSGKKELETLAGAAIIKKLLTEFDSNELKKMVKQHQILIPIVNRSLRKLNKSLKKKVDFIKIQKLLQKRDHIIRRLKLLSKISNQNTSPHSMILSVLPVLPPDLRPILKLQNQIAASDLNRLYQRIIYRNERLKKFLKDPSTSQSFEIKYAQRLLQEAVDNLIENGKGTVKPETNSRGQALKSLSEILKGKQGRFRQYLLGKRVDYSGRSVIVVGPKLKLSECGLPLKIAIELFLPFLIKKILHYKLAKTVVGAKSLIYSNQKFTWNLLNEIMKNHPILLNRAPTLHKLGIQAFLPKLINGQAILLHPLVCPAFNADFDGDQMAVHVPITVEARTEAWSFLFSRNHLLSAATGEPIILPSQDMVLGCYYLTSENLSINLKGFYSKTNFNLFFKQTEKLFLQKFKPLIHFDYGLRIQKSFNNLLNKISIKKESQKIRRMCFYSWDSVLNAYQRKKIELQSIIWLKWDGQVEFAYESFSPIEIRLNSFGYCEQIQSKIYSICDLKGNTLSQYIRTTPGRILMNTIIKNCMRF</sequence>
<feature type="binding site" evidence="9">
    <location>
        <position position="204"/>
    </location>
    <ligand>
        <name>Zn(2+)</name>
        <dbReference type="ChEBI" id="CHEBI:29105"/>
    </ligand>
</feature>
<dbReference type="GO" id="GO:0003899">
    <property type="term" value="F:DNA-directed RNA polymerase activity"/>
    <property type="evidence" value="ECO:0007669"/>
    <property type="project" value="UniProtKB-UniRule"/>
</dbReference>
<comment type="similarity">
    <text evidence="2 9">Belongs to the RNA polymerase beta' chain family. RpoC1 subfamily.</text>
</comment>
<dbReference type="GeneID" id="27073405"/>
<dbReference type="InterPro" id="IPR007066">
    <property type="entry name" value="RNA_pol_Rpb1_3"/>
</dbReference>
<dbReference type="InterPro" id="IPR006592">
    <property type="entry name" value="RNA_pol_N"/>
</dbReference>
<evidence type="ECO:0000256" key="5">
    <source>
        <dbReference type="ARBA" id="ARBA00022679"/>
    </source>
</evidence>
<reference evidence="12" key="1">
    <citation type="journal article" date="2016" name="Mol. Phylogenet. Evol.">
        <title>Chloroplast phylogenomic data from the green algal order Sphaeropleales (Chlorophyceae, Chlorophyta) reveal complex patterns of sequence evolution.</title>
        <authorList>
            <person name="Fucikova K."/>
            <person name="Lewis P.O."/>
            <person name="Lewis L.A."/>
        </authorList>
    </citation>
    <scope>NUCLEOTIDE SEQUENCE</scope>
    <source>
        <strain evidence="12">UTEX 138</strain>
    </source>
</reference>
<dbReference type="InterPro" id="IPR034678">
    <property type="entry name" value="RNApol_RpoC1"/>
</dbReference>
<dbReference type="GO" id="GO:0006351">
    <property type="term" value="P:DNA-templated transcription"/>
    <property type="evidence" value="ECO:0007669"/>
    <property type="project" value="UniProtKB-UniRule"/>
</dbReference>
<keyword evidence="9" id="KW-0479">Metal-binding</keyword>
<comment type="cofactor">
    <cofactor evidence="9">
        <name>Zn(2+)</name>
        <dbReference type="ChEBI" id="CHEBI:29105"/>
    </cofactor>
    <text evidence="9">Binds 1 Zn(2+) ion per subunit.</text>
</comment>
<dbReference type="Pfam" id="PF04983">
    <property type="entry name" value="RNA_pol_Rpb1_3"/>
    <property type="match status" value="1"/>
</dbReference>
<evidence type="ECO:0000256" key="3">
    <source>
        <dbReference type="ARBA" id="ARBA00022478"/>
    </source>
</evidence>
<keyword evidence="9" id="KW-0460">Magnesium</keyword>
<comment type="subunit">
    <text evidence="9">In plastids the minimal PEP RNA polymerase catalytic core is composed of four subunits: alpha, beta, beta', and beta''. When a (nuclear-encoded) sigma factor is associated with the core the holoenzyme is formed, which can initiate transcription.</text>
</comment>
<name>A0A140H9M5_9CHLO</name>
<dbReference type="InterPro" id="IPR007080">
    <property type="entry name" value="RNA_pol_Rpb1_1"/>
</dbReference>
<evidence type="ECO:0000256" key="4">
    <source>
        <dbReference type="ARBA" id="ARBA00022640"/>
    </source>
</evidence>
<proteinExistence type="inferred from homology"/>
<evidence type="ECO:0000256" key="7">
    <source>
        <dbReference type="ARBA" id="ARBA00023163"/>
    </source>
</evidence>
<keyword evidence="3 9" id="KW-0240">DNA-directed RNA polymerase</keyword>
<accession>A0A140H9M5</accession>
<dbReference type="SUPFAM" id="SSF64484">
    <property type="entry name" value="beta and beta-prime subunits of DNA dependent RNA-polymerase"/>
    <property type="match status" value="2"/>
</dbReference>
<comment type="subcellular location">
    <subcellularLocation>
        <location evidence="9">Plastid</location>
        <location evidence="9">Chloroplast</location>
    </subcellularLocation>
</comment>
<evidence type="ECO:0000256" key="6">
    <source>
        <dbReference type="ARBA" id="ARBA00022695"/>
    </source>
</evidence>
<dbReference type="GO" id="GO:0009507">
    <property type="term" value="C:chloroplast"/>
    <property type="evidence" value="ECO:0007669"/>
    <property type="project" value="UniProtKB-SubCell"/>
</dbReference>
<keyword evidence="9" id="KW-0862">Zinc</keyword>
<dbReference type="InterPro" id="IPR000722">
    <property type="entry name" value="RNA_pol_asu"/>
</dbReference>
<evidence type="ECO:0000313" key="12">
    <source>
        <dbReference type="EMBL" id="AMO00874.1"/>
    </source>
</evidence>
<evidence type="ECO:0000256" key="10">
    <source>
        <dbReference type="RuleBase" id="RU004279"/>
    </source>
</evidence>
<evidence type="ECO:0000256" key="9">
    <source>
        <dbReference type="HAMAP-Rule" id="MF_01323"/>
    </source>
</evidence>
<dbReference type="HAMAP" id="MF_01323">
    <property type="entry name" value="RNApol_bact_RpoC1"/>
    <property type="match status" value="1"/>
</dbReference>
<comment type="catalytic activity">
    <reaction evidence="8 9 10">
        <text>RNA(n) + a ribonucleoside 5'-triphosphate = RNA(n+1) + diphosphate</text>
        <dbReference type="Rhea" id="RHEA:21248"/>
        <dbReference type="Rhea" id="RHEA-COMP:14527"/>
        <dbReference type="Rhea" id="RHEA-COMP:17342"/>
        <dbReference type="ChEBI" id="CHEBI:33019"/>
        <dbReference type="ChEBI" id="CHEBI:61557"/>
        <dbReference type="ChEBI" id="CHEBI:140395"/>
        <dbReference type="EC" id="2.7.7.6"/>
    </reaction>
</comment>
<dbReference type="PANTHER" id="PTHR19376">
    <property type="entry name" value="DNA-DIRECTED RNA POLYMERASE"/>
    <property type="match status" value="1"/>
</dbReference>
<feature type="binding site" evidence="9">
    <location>
        <position position="1381"/>
    </location>
    <ligand>
        <name>Mg(2+)</name>
        <dbReference type="ChEBI" id="CHEBI:18420"/>
    </ligand>
</feature>
<feature type="binding site" evidence="9">
    <location>
        <position position="179"/>
    </location>
    <ligand>
        <name>Zn(2+)</name>
        <dbReference type="ChEBI" id="CHEBI:29105"/>
    </ligand>
</feature>
<gene>
    <name evidence="9 12" type="primary">rpoC1</name>
    <name evidence="12" type="ORF">VU99_87</name>
</gene>
<dbReference type="GO" id="GO:0008270">
    <property type="term" value="F:zinc ion binding"/>
    <property type="evidence" value="ECO:0007669"/>
    <property type="project" value="UniProtKB-UniRule"/>
</dbReference>
<dbReference type="Gene3D" id="2.40.40.20">
    <property type="match status" value="1"/>
</dbReference>
<feature type="binding site" evidence="9">
    <location>
        <position position="1383"/>
    </location>
    <ligand>
        <name>Mg(2+)</name>
        <dbReference type="ChEBI" id="CHEBI:18420"/>
    </ligand>
</feature>
<keyword evidence="6 9" id="KW-0548">Nucleotidyltransferase</keyword>
<dbReference type="Gene3D" id="1.10.274.100">
    <property type="entry name" value="RNA polymerase Rpb1, domain 3"/>
    <property type="match status" value="1"/>
</dbReference>
<evidence type="ECO:0000256" key="2">
    <source>
        <dbReference type="ARBA" id="ARBA00007207"/>
    </source>
</evidence>
<geneLocation type="chloroplast" evidence="12"/>
<feature type="domain" description="RNA polymerase N-terminal" evidence="11">
    <location>
        <begin position="1154"/>
        <end position="1435"/>
    </location>
</feature>
<keyword evidence="12" id="KW-0150">Chloroplast</keyword>